<evidence type="ECO:0000313" key="13">
    <source>
        <dbReference type="Proteomes" id="UP000548867"/>
    </source>
</evidence>
<gene>
    <name evidence="12" type="ORF">GGR38_002049</name>
</gene>
<dbReference type="InterPro" id="IPR000412">
    <property type="entry name" value="ABC_2_transport"/>
</dbReference>
<reference evidence="12 13" key="1">
    <citation type="submission" date="2020-08" db="EMBL/GenBank/DDBJ databases">
        <title>Genomic Encyclopedia of Type Strains, Phase IV (KMG-IV): sequencing the most valuable type-strain genomes for metagenomic binning, comparative biology and taxonomic classification.</title>
        <authorList>
            <person name="Goeker M."/>
        </authorList>
    </citation>
    <scope>NUCLEOTIDE SEQUENCE [LARGE SCALE GENOMIC DNA]</scope>
    <source>
        <strain evidence="12 13">DSM 27057</strain>
    </source>
</reference>
<evidence type="ECO:0000256" key="10">
    <source>
        <dbReference type="SAM" id="Phobius"/>
    </source>
</evidence>
<sequence length="260" mass="29559">MAALHQGWAIQTRVIKALIIRELTTRFGRENIGFLWVMAEPLLFAVLVGLLWRFEKGPQEHGVSIIAFVATGYLPLVMFRSTVQRALGSFAANSSLMYHRQVKILDLILVRFFVEMIGHMMAYLFIGTVLYALDEFPRPHDLGYLLLGWSYYALFTLTLATIVAPLSEMSEVLEKVMPVTTYLMVPFSGAFFMADWLAPNIKAAVLWSPPVHAMEMMRYGVFGDAVYPHFSLTYTPAWCLPVLMVGLMLCRHVRRVMVVE</sequence>
<dbReference type="Pfam" id="PF01061">
    <property type="entry name" value="ABC2_membrane"/>
    <property type="match status" value="1"/>
</dbReference>
<feature type="transmembrane region" description="Helical" evidence="10">
    <location>
        <begin position="104"/>
        <end position="126"/>
    </location>
</feature>
<comment type="subcellular location">
    <subcellularLocation>
        <location evidence="1">Cell membrane</location>
        <topology evidence="1">Multi-pass membrane protein</topology>
    </subcellularLocation>
</comment>
<protein>
    <submittedName>
        <fullName evidence="12">Capsular polysaccharide transport system permease protein</fullName>
    </submittedName>
</protein>
<organism evidence="12 13">
    <name type="scientific">Novosphingobium sediminicola</name>
    <dbReference type="NCBI Taxonomy" id="563162"/>
    <lineage>
        <taxon>Bacteria</taxon>
        <taxon>Pseudomonadati</taxon>
        <taxon>Pseudomonadota</taxon>
        <taxon>Alphaproteobacteria</taxon>
        <taxon>Sphingomonadales</taxon>
        <taxon>Sphingomonadaceae</taxon>
        <taxon>Novosphingobium</taxon>
    </lineage>
</organism>
<dbReference type="PANTHER" id="PTHR30413:SF10">
    <property type="entry name" value="CAPSULE POLYSACCHARIDE EXPORT INNER-MEMBRANE PROTEIN CTRC"/>
    <property type="match status" value="1"/>
</dbReference>
<keyword evidence="6 10" id="KW-0812">Transmembrane</keyword>
<evidence type="ECO:0000256" key="6">
    <source>
        <dbReference type="ARBA" id="ARBA00022692"/>
    </source>
</evidence>
<feature type="domain" description="ABC-2 type transporter transmembrane" evidence="11">
    <location>
        <begin position="15"/>
        <end position="222"/>
    </location>
</feature>
<dbReference type="PANTHER" id="PTHR30413">
    <property type="entry name" value="INNER MEMBRANE TRANSPORT PERMEASE"/>
    <property type="match status" value="1"/>
</dbReference>
<evidence type="ECO:0000256" key="4">
    <source>
        <dbReference type="ARBA" id="ARBA00022475"/>
    </source>
</evidence>
<dbReference type="GO" id="GO:0015920">
    <property type="term" value="P:lipopolysaccharide transport"/>
    <property type="evidence" value="ECO:0007669"/>
    <property type="project" value="TreeGrafter"/>
</dbReference>
<feature type="transmembrane region" description="Helical" evidence="10">
    <location>
        <begin position="32"/>
        <end position="52"/>
    </location>
</feature>
<comment type="similarity">
    <text evidence="2">Belongs to the ABC-2 integral membrane protein family.</text>
</comment>
<keyword evidence="5" id="KW-0762">Sugar transport</keyword>
<dbReference type="PRINTS" id="PR00164">
    <property type="entry name" value="ABC2TRNSPORT"/>
</dbReference>
<feature type="transmembrane region" description="Helical" evidence="10">
    <location>
        <begin position="146"/>
        <end position="167"/>
    </location>
</feature>
<proteinExistence type="inferred from homology"/>
<name>A0A7W6CFW6_9SPHN</name>
<comment type="caution">
    <text evidence="12">The sequence shown here is derived from an EMBL/GenBank/DDBJ whole genome shotgun (WGS) entry which is preliminary data.</text>
</comment>
<keyword evidence="8" id="KW-0625">Polysaccharide transport</keyword>
<keyword evidence="3" id="KW-0813">Transport</keyword>
<evidence type="ECO:0000256" key="3">
    <source>
        <dbReference type="ARBA" id="ARBA00022448"/>
    </source>
</evidence>
<evidence type="ECO:0000313" key="12">
    <source>
        <dbReference type="EMBL" id="MBB3955097.1"/>
    </source>
</evidence>
<dbReference type="GO" id="GO:0015774">
    <property type="term" value="P:polysaccharide transport"/>
    <property type="evidence" value="ECO:0007669"/>
    <property type="project" value="UniProtKB-KW"/>
</dbReference>
<evidence type="ECO:0000256" key="8">
    <source>
        <dbReference type="ARBA" id="ARBA00023047"/>
    </source>
</evidence>
<keyword evidence="7 10" id="KW-1133">Transmembrane helix</keyword>
<evidence type="ECO:0000256" key="9">
    <source>
        <dbReference type="ARBA" id="ARBA00023136"/>
    </source>
</evidence>
<dbReference type="EMBL" id="JACIDX010000007">
    <property type="protein sequence ID" value="MBB3955097.1"/>
    <property type="molecule type" value="Genomic_DNA"/>
</dbReference>
<dbReference type="GO" id="GO:0043190">
    <property type="term" value="C:ATP-binding cassette (ABC) transporter complex"/>
    <property type="evidence" value="ECO:0007669"/>
    <property type="project" value="InterPro"/>
</dbReference>
<evidence type="ECO:0000259" key="11">
    <source>
        <dbReference type="Pfam" id="PF01061"/>
    </source>
</evidence>
<dbReference type="GO" id="GO:0140359">
    <property type="term" value="F:ABC-type transporter activity"/>
    <property type="evidence" value="ECO:0007669"/>
    <property type="project" value="InterPro"/>
</dbReference>
<dbReference type="AlphaFoldDB" id="A0A7W6CFW6"/>
<evidence type="ECO:0000256" key="7">
    <source>
        <dbReference type="ARBA" id="ARBA00022989"/>
    </source>
</evidence>
<keyword evidence="13" id="KW-1185">Reference proteome</keyword>
<accession>A0A7W6CFW6</accession>
<dbReference type="RefSeq" id="WP_183625132.1">
    <property type="nucleotide sequence ID" value="NZ_JACIDX010000007.1"/>
</dbReference>
<evidence type="ECO:0000256" key="2">
    <source>
        <dbReference type="ARBA" id="ARBA00007783"/>
    </source>
</evidence>
<keyword evidence="9 10" id="KW-0472">Membrane</keyword>
<feature type="transmembrane region" description="Helical" evidence="10">
    <location>
        <begin position="64"/>
        <end position="83"/>
    </location>
</feature>
<evidence type="ECO:0000256" key="1">
    <source>
        <dbReference type="ARBA" id="ARBA00004651"/>
    </source>
</evidence>
<feature type="transmembrane region" description="Helical" evidence="10">
    <location>
        <begin position="226"/>
        <end position="250"/>
    </location>
</feature>
<feature type="transmembrane region" description="Helical" evidence="10">
    <location>
        <begin position="179"/>
        <end position="198"/>
    </location>
</feature>
<evidence type="ECO:0000256" key="5">
    <source>
        <dbReference type="ARBA" id="ARBA00022597"/>
    </source>
</evidence>
<keyword evidence="4" id="KW-1003">Cell membrane</keyword>
<dbReference type="InterPro" id="IPR013525">
    <property type="entry name" value="ABC2_TM"/>
</dbReference>
<dbReference type="Proteomes" id="UP000548867">
    <property type="component" value="Unassembled WGS sequence"/>
</dbReference>